<evidence type="ECO:0000313" key="2">
    <source>
        <dbReference type="Proteomes" id="UP000499080"/>
    </source>
</evidence>
<reference evidence="1 2" key="1">
    <citation type="journal article" date="2019" name="Sci. Rep.">
        <title>Orb-weaving spider Araneus ventricosus genome elucidates the spidroin gene catalogue.</title>
        <authorList>
            <person name="Kono N."/>
            <person name="Nakamura H."/>
            <person name="Ohtoshi R."/>
            <person name="Moran D.A.P."/>
            <person name="Shinohara A."/>
            <person name="Yoshida Y."/>
            <person name="Fujiwara M."/>
            <person name="Mori M."/>
            <person name="Tomita M."/>
            <person name="Arakawa K."/>
        </authorList>
    </citation>
    <scope>NUCLEOTIDE SEQUENCE [LARGE SCALE GENOMIC DNA]</scope>
</reference>
<organism evidence="1 2">
    <name type="scientific">Araneus ventricosus</name>
    <name type="common">Orbweaver spider</name>
    <name type="synonym">Epeira ventricosa</name>
    <dbReference type="NCBI Taxonomy" id="182803"/>
    <lineage>
        <taxon>Eukaryota</taxon>
        <taxon>Metazoa</taxon>
        <taxon>Ecdysozoa</taxon>
        <taxon>Arthropoda</taxon>
        <taxon>Chelicerata</taxon>
        <taxon>Arachnida</taxon>
        <taxon>Araneae</taxon>
        <taxon>Araneomorphae</taxon>
        <taxon>Entelegynae</taxon>
        <taxon>Araneoidea</taxon>
        <taxon>Araneidae</taxon>
        <taxon>Araneus</taxon>
    </lineage>
</organism>
<evidence type="ECO:0000313" key="1">
    <source>
        <dbReference type="EMBL" id="GBL58754.1"/>
    </source>
</evidence>
<proteinExistence type="predicted"/>
<comment type="caution">
    <text evidence="1">The sequence shown here is derived from an EMBL/GenBank/DDBJ whole genome shotgun (WGS) entry which is preliminary data.</text>
</comment>
<name>A0A4Y1ZMZ2_ARAVE</name>
<dbReference type="EMBL" id="BGPR01226668">
    <property type="protein sequence ID" value="GBL58754.1"/>
    <property type="molecule type" value="Genomic_DNA"/>
</dbReference>
<dbReference type="Proteomes" id="UP000499080">
    <property type="component" value="Unassembled WGS sequence"/>
</dbReference>
<feature type="non-terminal residue" evidence="1">
    <location>
        <position position="1"/>
    </location>
</feature>
<sequence length="47" mass="5352">GVARVKDIQVSPRLLAPLHALSLPCCSKLLSPFRRKKRLEKEKRAEL</sequence>
<accession>A0A4Y1ZMZ2</accession>
<protein>
    <submittedName>
        <fullName evidence="1">Uncharacterized protein</fullName>
    </submittedName>
</protein>
<dbReference type="AlphaFoldDB" id="A0A4Y1ZMZ2"/>
<keyword evidence="2" id="KW-1185">Reference proteome</keyword>
<gene>
    <name evidence="1" type="ORF">AVEN_39940_1</name>
</gene>